<dbReference type="Pfam" id="PF01812">
    <property type="entry name" value="5-FTHF_cyc-lig"/>
    <property type="match status" value="1"/>
</dbReference>
<dbReference type="InterPro" id="IPR024185">
    <property type="entry name" value="FTHF_cligase-like_sf"/>
</dbReference>
<evidence type="ECO:0000256" key="7">
    <source>
        <dbReference type="RuleBase" id="RU361279"/>
    </source>
</evidence>
<keyword evidence="9" id="KW-1185">Reference proteome</keyword>
<evidence type="ECO:0000256" key="6">
    <source>
        <dbReference type="PIRSR" id="PIRSR006806-1"/>
    </source>
</evidence>
<dbReference type="GeneID" id="11533486"/>
<evidence type="ECO:0000256" key="5">
    <source>
        <dbReference type="ARBA" id="ARBA00038966"/>
    </source>
</evidence>
<organism evidence="8 9">
    <name type="scientific">Tetrapisispora phaffii (strain ATCC 24235 / CBS 4417 / NBRC 1672 / NRRL Y-8282 / UCD 70-5)</name>
    <name type="common">Yeast</name>
    <name type="synonym">Fabospora phaffii</name>
    <dbReference type="NCBI Taxonomy" id="1071381"/>
    <lineage>
        <taxon>Eukaryota</taxon>
        <taxon>Fungi</taxon>
        <taxon>Dikarya</taxon>
        <taxon>Ascomycota</taxon>
        <taxon>Saccharomycotina</taxon>
        <taxon>Saccharomycetes</taxon>
        <taxon>Saccharomycetales</taxon>
        <taxon>Saccharomycetaceae</taxon>
        <taxon>Tetrapisispora</taxon>
    </lineage>
</organism>
<dbReference type="STRING" id="1071381.G8BQZ5"/>
<dbReference type="EC" id="6.3.3.2" evidence="5 7"/>
<dbReference type="RefSeq" id="XP_003684605.1">
    <property type="nucleotide sequence ID" value="XM_003684557.1"/>
</dbReference>
<dbReference type="GO" id="GO:0035999">
    <property type="term" value="P:tetrahydrofolate interconversion"/>
    <property type="evidence" value="ECO:0007669"/>
    <property type="project" value="TreeGrafter"/>
</dbReference>
<dbReference type="InterPro" id="IPR002698">
    <property type="entry name" value="FTHF_cligase"/>
</dbReference>
<comment type="similarity">
    <text evidence="1 7">Belongs to the 5-formyltetrahydrofolate cyclo-ligase family.</text>
</comment>
<dbReference type="SUPFAM" id="SSF100950">
    <property type="entry name" value="NagB/RpiA/CoA transferase-like"/>
    <property type="match status" value="1"/>
</dbReference>
<dbReference type="GO" id="GO:0046872">
    <property type="term" value="F:metal ion binding"/>
    <property type="evidence" value="ECO:0007669"/>
    <property type="project" value="UniProtKB-KW"/>
</dbReference>
<accession>G8BQZ5</accession>
<dbReference type="GO" id="GO:0009396">
    <property type="term" value="P:folic acid-containing compound biosynthetic process"/>
    <property type="evidence" value="ECO:0007669"/>
    <property type="project" value="EnsemblFungi"/>
</dbReference>
<keyword evidence="7" id="KW-0460">Magnesium</keyword>
<evidence type="ECO:0000313" key="9">
    <source>
        <dbReference type="Proteomes" id="UP000005666"/>
    </source>
</evidence>
<dbReference type="PANTHER" id="PTHR23407:SF1">
    <property type="entry name" value="5-FORMYLTETRAHYDROFOLATE CYCLO-LIGASE"/>
    <property type="match status" value="1"/>
</dbReference>
<evidence type="ECO:0000256" key="4">
    <source>
        <dbReference type="ARBA" id="ARBA00036539"/>
    </source>
</evidence>
<comment type="cofactor">
    <cofactor evidence="7">
        <name>Mg(2+)</name>
        <dbReference type="ChEBI" id="CHEBI:18420"/>
    </cofactor>
</comment>
<evidence type="ECO:0000313" key="8">
    <source>
        <dbReference type="EMBL" id="CCE62171.1"/>
    </source>
</evidence>
<keyword evidence="3 6" id="KW-0067">ATP-binding</keyword>
<comment type="catalytic activity">
    <reaction evidence="4 7">
        <text>(6S)-5-formyl-5,6,7,8-tetrahydrofolate + ATP = (6R)-5,10-methenyltetrahydrofolate + ADP + phosphate</text>
        <dbReference type="Rhea" id="RHEA:10488"/>
        <dbReference type="ChEBI" id="CHEBI:30616"/>
        <dbReference type="ChEBI" id="CHEBI:43474"/>
        <dbReference type="ChEBI" id="CHEBI:57455"/>
        <dbReference type="ChEBI" id="CHEBI:57457"/>
        <dbReference type="ChEBI" id="CHEBI:456216"/>
        <dbReference type="EC" id="6.3.3.2"/>
    </reaction>
</comment>
<evidence type="ECO:0000256" key="3">
    <source>
        <dbReference type="ARBA" id="ARBA00022840"/>
    </source>
</evidence>
<feature type="binding site" evidence="6">
    <location>
        <begin position="152"/>
        <end position="160"/>
    </location>
    <ligand>
        <name>ATP</name>
        <dbReference type="ChEBI" id="CHEBI:30616"/>
    </ligand>
</feature>
<gene>
    <name evidence="8" type="primary">TPHA0C00140</name>
    <name evidence="8" type="ordered locus">TPHA_0C00140</name>
</gene>
<keyword evidence="2 6" id="KW-0547">Nucleotide-binding</keyword>
<feature type="binding site" evidence="6">
    <location>
        <position position="54"/>
    </location>
    <ligand>
        <name>substrate</name>
    </ligand>
</feature>
<dbReference type="Gene3D" id="3.40.50.10420">
    <property type="entry name" value="NagB/RpiA/CoA transferase-like"/>
    <property type="match status" value="1"/>
</dbReference>
<dbReference type="NCBIfam" id="TIGR02727">
    <property type="entry name" value="MTHFS_bact"/>
    <property type="match status" value="1"/>
</dbReference>
<dbReference type="PANTHER" id="PTHR23407">
    <property type="entry name" value="ATPASE INHIBITOR/5-FORMYLTETRAHYDROFOLATE CYCLO-LIGASE"/>
    <property type="match status" value="1"/>
</dbReference>
<dbReference type="OrthoDB" id="2015992at2759"/>
<dbReference type="HOGENOM" id="CLU_066245_2_1_1"/>
<dbReference type="GO" id="GO:0005739">
    <property type="term" value="C:mitochondrion"/>
    <property type="evidence" value="ECO:0007669"/>
    <property type="project" value="TreeGrafter"/>
</dbReference>
<sequence>MSAKNLLRKHVYSKVKILTDVDIQRQSVNITKVVETFIKPYNAIACFMSMEKGEVDTKHIIKNIYDQGKELYLPRCTHTLETGHSPFRSNGDKHHPHLTFHKVESWEIAKNLKPQGKYNLREPEREDPAPLPPKLDVILVPGVAFELKNGARIGHGAGYYDDFFLRYQHRHQQATQNMPLLVGLCLNEQIVNSIPEESHDYKMDAIICGDGKLYWFNNKTNQYNTA</sequence>
<dbReference type="KEGG" id="tpf:TPHA_0C00140"/>
<dbReference type="EMBL" id="HE612858">
    <property type="protein sequence ID" value="CCE62171.1"/>
    <property type="molecule type" value="Genomic_DNA"/>
</dbReference>
<feature type="binding site" evidence="6">
    <location>
        <begin position="4"/>
        <end position="8"/>
    </location>
    <ligand>
        <name>ATP</name>
        <dbReference type="ChEBI" id="CHEBI:30616"/>
    </ligand>
</feature>
<protein>
    <recommendedName>
        <fullName evidence="5 7">5-formyltetrahydrofolate cyclo-ligase</fullName>
        <ecNumber evidence="5 7">6.3.3.2</ecNumber>
    </recommendedName>
</protein>
<dbReference type="eggNOG" id="KOG3093">
    <property type="taxonomic scope" value="Eukaryota"/>
</dbReference>
<dbReference type="OMA" id="STIYPCQ"/>
<dbReference type="GO" id="GO:0030272">
    <property type="term" value="F:5-formyltetrahydrofolate cyclo-ligase activity"/>
    <property type="evidence" value="ECO:0007669"/>
    <property type="project" value="UniProtKB-EC"/>
</dbReference>
<keyword evidence="7" id="KW-0479">Metal-binding</keyword>
<dbReference type="Proteomes" id="UP000005666">
    <property type="component" value="Chromosome 3"/>
</dbReference>
<evidence type="ECO:0000256" key="2">
    <source>
        <dbReference type="ARBA" id="ARBA00022741"/>
    </source>
</evidence>
<proteinExistence type="inferred from homology"/>
<name>G8BQZ5_TETPH</name>
<evidence type="ECO:0000256" key="1">
    <source>
        <dbReference type="ARBA" id="ARBA00010638"/>
    </source>
</evidence>
<dbReference type="GO" id="GO:0005524">
    <property type="term" value="F:ATP binding"/>
    <property type="evidence" value="ECO:0007669"/>
    <property type="project" value="UniProtKB-KW"/>
</dbReference>
<dbReference type="PIRSF" id="PIRSF006806">
    <property type="entry name" value="FTHF_cligase"/>
    <property type="match status" value="1"/>
</dbReference>
<reference evidence="8 9" key="1">
    <citation type="journal article" date="2011" name="Proc. Natl. Acad. Sci. U.S.A.">
        <title>Evolutionary erosion of yeast sex chromosomes by mating-type switching accidents.</title>
        <authorList>
            <person name="Gordon J.L."/>
            <person name="Armisen D."/>
            <person name="Proux-Wera E."/>
            <person name="Oheigeartaigh S.S."/>
            <person name="Byrne K.P."/>
            <person name="Wolfe K.H."/>
        </authorList>
    </citation>
    <scope>NUCLEOTIDE SEQUENCE [LARGE SCALE GENOMIC DNA]</scope>
    <source>
        <strain evidence="9">ATCC 24235 / CBS 4417 / NBRC 1672 / NRRL Y-8282 / UCD 70-5</strain>
    </source>
</reference>
<dbReference type="InterPro" id="IPR037171">
    <property type="entry name" value="NagB/RpiA_transferase-like"/>
</dbReference>
<dbReference type="AlphaFoldDB" id="G8BQZ5"/>
<feature type="binding site" evidence="6">
    <location>
        <position position="48"/>
    </location>
    <ligand>
        <name>substrate</name>
    </ligand>
</feature>